<dbReference type="InterPro" id="IPR014710">
    <property type="entry name" value="RmlC-like_jellyroll"/>
</dbReference>
<keyword evidence="3" id="KW-1185">Reference proteome</keyword>
<feature type="domain" description="(S)-ureidoglycine aminohydrolase cupin" evidence="1">
    <location>
        <begin position="44"/>
        <end position="113"/>
    </location>
</feature>
<name>A0ABT7DW51_9NEIS</name>
<dbReference type="SUPFAM" id="SSF51182">
    <property type="entry name" value="RmlC-like cupins"/>
    <property type="match status" value="1"/>
</dbReference>
<evidence type="ECO:0000313" key="3">
    <source>
        <dbReference type="Proteomes" id="UP001172778"/>
    </source>
</evidence>
<accession>A0ABT7DW51</accession>
<proteinExistence type="predicted"/>
<reference evidence="2" key="1">
    <citation type="submission" date="2023-03" db="EMBL/GenBank/DDBJ databases">
        <title>Chitinimonas shenzhenensis gen. nov., sp. nov., a novel member of family Burkholderiaceae isolated from activated sludge collected in Shen Zhen, China.</title>
        <authorList>
            <person name="Wang X."/>
        </authorList>
    </citation>
    <scope>NUCLEOTIDE SEQUENCE</scope>
    <source>
        <strain evidence="2">DQS-5</strain>
    </source>
</reference>
<dbReference type="Gene3D" id="2.60.120.10">
    <property type="entry name" value="Jelly Rolls"/>
    <property type="match status" value="1"/>
</dbReference>
<dbReference type="CDD" id="cd02227">
    <property type="entry name" value="cupin_TM1112-like"/>
    <property type="match status" value="1"/>
</dbReference>
<dbReference type="PANTHER" id="PTHR40943:SF1">
    <property type="entry name" value="CYTOPLASMIC PROTEIN"/>
    <property type="match status" value="1"/>
</dbReference>
<dbReference type="RefSeq" id="WP_284100579.1">
    <property type="nucleotide sequence ID" value="NZ_JARRAF010000008.1"/>
</dbReference>
<dbReference type="InterPro" id="IPR008579">
    <property type="entry name" value="UGlyAH_Cupin_dom"/>
</dbReference>
<sequence length="122" mass="13624">MPATKIVVFSENRVEPVLDHPRSERLVSGNPQRNTWTQYQQAGLSCGIWSCEPGAWRIQFAADKHEFFCVLEGKVRIHDEAGNFSEIGPGEAAVIPAGFRGRFEVVEAVRKYFVVYEGSAPV</sequence>
<dbReference type="EMBL" id="JARRAF010000008">
    <property type="protein sequence ID" value="MDK2124271.1"/>
    <property type="molecule type" value="Genomic_DNA"/>
</dbReference>
<dbReference type="InterPro" id="IPR011051">
    <property type="entry name" value="RmlC_Cupin_sf"/>
</dbReference>
<dbReference type="Pfam" id="PF05899">
    <property type="entry name" value="Cupin_3"/>
    <property type="match status" value="1"/>
</dbReference>
<evidence type="ECO:0000313" key="2">
    <source>
        <dbReference type="EMBL" id="MDK2124271.1"/>
    </source>
</evidence>
<evidence type="ECO:0000259" key="1">
    <source>
        <dbReference type="Pfam" id="PF05899"/>
    </source>
</evidence>
<dbReference type="Proteomes" id="UP001172778">
    <property type="component" value="Unassembled WGS sequence"/>
</dbReference>
<dbReference type="PANTHER" id="PTHR40943">
    <property type="entry name" value="CYTOPLASMIC PROTEIN-RELATED"/>
    <property type="match status" value="1"/>
</dbReference>
<organism evidence="2 3">
    <name type="scientific">Parachitinimonas caeni</name>
    <dbReference type="NCBI Taxonomy" id="3031301"/>
    <lineage>
        <taxon>Bacteria</taxon>
        <taxon>Pseudomonadati</taxon>
        <taxon>Pseudomonadota</taxon>
        <taxon>Betaproteobacteria</taxon>
        <taxon>Neisseriales</taxon>
        <taxon>Chitinibacteraceae</taxon>
        <taxon>Parachitinimonas</taxon>
    </lineage>
</organism>
<gene>
    <name evidence="2" type="ORF">PZA18_09440</name>
</gene>
<protein>
    <submittedName>
        <fullName evidence="2">Cupin domain-containing protein</fullName>
    </submittedName>
</protein>
<comment type="caution">
    <text evidence="2">The sequence shown here is derived from an EMBL/GenBank/DDBJ whole genome shotgun (WGS) entry which is preliminary data.</text>
</comment>